<feature type="compositionally biased region" description="Low complexity" evidence="1">
    <location>
        <begin position="86"/>
        <end position="110"/>
    </location>
</feature>
<evidence type="ECO:0000256" key="1">
    <source>
        <dbReference type="SAM" id="MobiDB-lite"/>
    </source>
</evidence>
<comment type="caution">
    <text evidence="2">The sequence shown here is derived from an EMBL/GenBank/DDBJ whole genome shotgun (WGS) entry which is preliminary data.</text>
</comment>
<protein>
    <recommendedName>
        <fullName evidence="4">YtxH domain-containing protein</fullName>
    </recommendedName>
</protein>
<evidence type="ECO:0008006" key="4">
    <source>
        <dbReference type="Google" id="ProtNLM"/>
    </source>
</evidence>
<dbReference type="EMBL" id="JANFLP010000005">
    <property type="protein sequence ID" value="MCQ1949169.1"/>
    <property type="molecule type" value="Genomic_DNA"/>
</dbReference>
<organism evidence="2 3">
    <name type="scientific">Arthrobacter jinronghuae</name>
    <dbReference type="NCBI Taxonomy" id="2964609"/>
    <lineage>
        <taxon>Bacteria</taxon>
        <taxon>Bacillati</taxon>
        <taxon>Actinomycetota</taxon>
        <taxon>Actinomycetes</taxon>
        <taxon>Micrococcales</taxon>
        <taxon>Micrococcaceae</taxon>
        <taxon>Arthrobacter</taxon>
    </lineage>
</organism>
<reference evidence="2 3" key="1">
    <citation type="submission" date="2022-07" db="EMBL/GenBank/DDBJ databases">
        <title>Novel species in genus Arthrobacter.</title>
        <authorList>
            <person name="Liu Y."/>
        </authorList>
    </citation>
    <scope>NUCLEOTIDE SEQUENCE [LARGE SCALE GENOMIC DNA]</scope>
    <source>
        <strain evidence="3">zg-Y859</strain>
    </source>
</reference>
<gene>
    <name evidence="2" type="ORF">NNX28_04395</name>
</gene>
<dbReference type="RefSeq" id="WP_255796925.1">
    <property type="nucleotide sequence ID" value="NZ_CP104263.1"/>
</dbReference>
<sequence>MVKKFVFLAGAGVGYLVGSKGGREKLMQLWNDPKVQETVSHGTDWAKEKAPGLQDKVTGVAKDAASKVTGSSSGSGSSGSTGSGSAGSTASTGSSAAGSTGTNGSYTSGGEQKMSPAEPQPEA</sequence>
<feature type="region of interest" description="Disordered" evidence="1">
    <location>
        <begin position="37"/>
        <end position="123"/>
    </location>
</feature>
<name>A0ABT1NR05_9MICC</name>
<evidence type="ECO:0000313" key="3">
    <source>
        <dbReference type="Proteomes" id="UP001206924"/>
    </source>
</evidence>
<feature type="compositionally biased region" description="Gly residues" evidence="1">
    <location>
        <begin position="76"/>
        <end position="85"/>
    </location>
</feature>
<proteinExistence type="predicted"/>
<keyword evidence="3" id="KW-1185">Reference proteome</keyword>
<dbReference type="Proteomes" id="UP001206924">
    <property type="component" value="Unassembled WGS sequence"/>
</dbReference>
<accession>A0ABT1NR05</accession>
<evidence type="ECO:0000313" key="2">
    <source>
        <dbReference type="EMBL" id="MCQ1949169.1"/>
    </source>
</evidence>